<dbReference type="KEGG" id="kim:G3T16_16890"/>
<accession>A0A6C0U3S8</accession>
<name>A0A6C0U3S8_9GAMM</name>
<keyword evidence="3" id="KW-1185">Reference proteome</keyword>
<evidence type="ECO:0000313" key="2">
    <source>
        <dbReference type="EMBL" id="QIB66820.1"/>
    </source>
</evidence>
<evidence type="ECO:0000313" key="3">
    <source>
        <dbReference type="Proteomes" id="UP000477680"/>
    </source>
</evidence>
<dbReference type="EMBL" id="CP048711">
    <property type="protein sequence ID" value="QIB66820.1"/>
    <property type="molecule type" value="Genomic_DNA"/>
</dbReference>
<gene>
    <name evidence="2" type="ORF">G3T16_16890</name>
</gene>
<protein>
    <submittedName>
        <fullName evidence="2">Alpha/beta hydrolase fold domain-containing protein</fullName>
    </submittedName>
</protein>
<dbReference type="AlphaFoldDB" id="A0A6C0U3S8"/>
<keyword evidence="2" id="KW-0378">Hydrolase</keyword>
<dbReference type="Gene3D" id="3.40.50.1820">
    <property type="entry name" value="alpha/beta hydrolase"/>
    <property type="match status" value="1"/>
</dbReference>
<dbReference type="Proteomes" id="UP000477680">
    <property type="component" value="Chromosome"/>
</dbReference>
<proteinExistence type="predicted"/>
<evidence type="ECO:0000259" key="1">
    <source>
        <dbReference type="Pfam" id="PF20434"/>
    </source>
</evidence>
<dbReference type="InterPro" id="IPR029058">
    <property type="entry name" value="AB_hydrolase_fold"/>
</dbReference>
<sequence>MIKQLWMMRMTNLSMRRVVRRMERASLLMRSRVGEPQVFSYGPSGIERMYYYPASVAGAPIHVHVHGGAWKQRKVEGVMFPAEMFFASEIGFASLYFISVDETNGDLEPMLEQVCRALAWIASHAVELDGSPDRLYLSGFSSGAHLAATAIAADWELLGFHHVPCKGVVLALLAECMSCIRSDCPNAQNT</sequence>
<organism evidence="2 3">
    <name type="scientific">Kineobactrum salinum</name>
    <dbReference type="NCBI Taxonomy" id="2708301"/>
    <lineage>
        <taxon>Bacteria</taxon>
        <taxon>Pseudomonadati</taxon>
        <taxon>Pseudomonadota</taxon>
        <taxon>Gammaproteobacteria</taxon>
        <taxon>Cellvibrionales</taxon>
        <taxon>Halieaceae</taxon>
        <taxon>Kineobactrum</taxon>
    </lineage>
</organism>
<reference evidence="2 3" key="1">
    <citation type="submission" date="2020-02" db="EMBL/GenBank/DDBJ databases">
        <title>Genome sequencing for Kineobactrum sp. M2.</title>
        <authorList>
            <person name="Park S.-J."/>
        </authorList>
    </citation>
    <scope>NUCLEOTIDE SEQUENCE [LARGE SCALE GENOMIC DNA]</scope>
    <source>
        <strain evidence="2 3">M2</strain>
    </source>
</reference>
<dbReference type="Pfam" id="PF20434">
    <property type="entry name" value="BD-FAE"/>
    <property type="match status" value="1"/>
</dbReference>
<dbReference type="RefSeq" id="WP_163496253.1">
    <property type="nucleotide sequence ID" value="NZ_CP048711.1"/>
</dbReference>
<dbReference type="GO" id="GO:0016787">
    <property type="term" value="F:hydrolase activity"/>
    <property type="evidence" value="ECO:0007669"/>
    <property type="project" value="UniProtKB-KW"/>
</dbReference>
<dbReference type="SUPFAM" id="SSF53474">
    <property type="entry name" value="alpha/beta-Hydrolases"/>
    <property type="match status" value="1"/>
</dbReference>
<dbReference type="InterPro" id="IPR049492">
    <property type="entry name" value="BD-FAE-like_dom"/>
</dbReference>
<feature type="domain" description="BD-FAE-like" evidence="1">
    <location>
        <begin position="52"/>
        <end position="149"/>
    </location>
</feature>